<accession>A0A323U924</accession>
<dbReference type="OrthoDB" id="8372879at2"/>
<protein>
    <recommendedName>
        <fullName evidence="4">Flagellar hook protein FlgE</fullName>
    </recommendedName>
</protein>
<dbReference type="PANTHER" id="PTHR30435">
    <property type="entry name" value="FLAGELLAR PROTEIN"/>
    <property type="match status" value="1"/>
</dbReference>
<dbReference type="RefSeq" id="WP_110788642.1">
    <property type="nucleotide sequence ID" value="NZ_QKQS01000038.1"/>
</dbReference>
<comment type="function">
    <text evidence="4">A flexible structure which links the flagellar filament to the drive apparatus in the basal body.</text>
</comment>
<evidence type="ECO:0000256" key="2">
    <source>
        <dbReference type="ARBA" id="ARBA00009677"/>
    </source>
</evidence>
<comment type="similarity">
    <text evidence="2 4">Belongs to the flagella basal body rod proteins family.</text>
</comment>
<dbReference type="InterPro" id="IPR010930">
    <property type="entry name" value="Flg_bb/hook_C_dom"/>
</dbReference>
<evidence type="ECO:0000313" key="8">
    <source>
        <dbReference type="Proteomes" id="UP000248134"/>
    </source>
</evidence>
<dbReference type="GO" id="GO:0009425">
    <property type="term" value="C:bacterial-type flagellum basal body"/>
    <property type="evidence" value="ECO:0007669"/>
    <property type="project" value="UniProtKB-SubCell"/>
</dbReference>
<dbReference type="EMBL" id="QKQS01000038">
    <property type="protein sequence ID" value="PZA09295.1"/>
    <property type="molecule type" value="Genomic_DNA"/>
</dbReference>
<proteinExistence type="inferred from homology"/>
<dbReference type="Pfam" id="PF06429">
    <property type="entry name" value="Flg_bbr_C"/>
    <property type="match status" value="1"/>
</dbReference>
<dbReference type="Pfam" id="PF22692">
    <property type="entry name" value="LlgE_F_G_D1"/>
    <property type="match status" value="1"/>
</dbReference>
<evidence type="ECO:0000259" key="5">
    <source>
        <dbReference type="Pfam" id="PF06429"/>
    </source>
</evidence>
<evidence type="ECO:0000256" key="1">
    <source>
        <dbReference type="ARBA" id="ARBA00004117"/>
    </source>
</evidence>
<dbReference type="Proteomes" id="UP000248134">
    <property type="component" value="Unassembled WGS sequence"/>
</dbReference>
<reference evidence="7 8" key="1">
    <citation type="submission" date="2018-06" db="EMBL/GenBank/DDBJ databases">
        <title>Draft Whole-Genome Sequence of the purple photosynthetic bacterium Rhodospeudomonas palustris XCP.</title>
        <authorList>
            <person name="Rayyan A."/>
            <person name="Meyer T.E."/>
            <person name="Kyndt J.A."/>
        </authorList>
    </citation>
    <scope>NUCLEOTIDE SEQUENCE [LARGE SCALE GENOMIC DNA]</scope>
    <source>
        <strain evidence="7 8">XCP</strain>
    </source>
</reference>
<dbReference type="NCBIfam" id="TIGR03506">
    <property type="entry name" value="FlgEFG_subfam"/>
    <property type="match status" value="2"/>
</dbReference>
<evidence type="ECO:0000313" key="7">
    <source>
        <dbReference type="EMBL" id="PZA09295.1"/>
    </source>
</evidence>
<dbReference type="AlphaFoldDB" id="A0A323U924"/>
<keyword evidence="3 4" id="KW-0975">Bacterial flagellum</keyword>
<evidence type="ECO:0000259" key="6">
    <source>
        <dbReference type="Pfam" id="PF22692"/>
    </source>
</evidence>
<comment type="subcellular location">
    <subcellularLocation>
        <location evidence="1 4">Bacterial flagellum basal body</location>
    </subcellularLocation>
</comment>
<dbReference type="GO" id="GO:0009424">
    <property type="term" value="C:bacterial-type flagellum hook"/>
    <property type="evidence" value="ECO:0007669"/>
    <property type="project" value="TreeGrafter"/>
</dbReference>
<dbReference type="PANTHER" id="PTHR30435:SF1">
    <property type="entry name" value="FLAGELLAR HOOK PROTEIN FLGE"/>
    <property type="match status" value="1"/>
</dbReference>
<dbReference type="InterPro" id="IPR020013">
    <property type="entry name" value="Flagellar_FlgE/F/G"/>
</dbReference>
<name>A0A323U924_RHOPL</name>
<comment type="caution">
    <text evidence="7">The sequence shown here is derived from an EMBL/GenBank/DDBJ whole genome shotgun (WGS) entry which is preliminary data.</text>
</comment>
<organism evidence="7 8">
    <name type="scientific">Rhodopseudomonas palustris</name>
    <dbReference type="NCBI Taxonomy" id="1076"/>
    <lineage>
        <taxon>Bacteria</taxon>
        <taxon>Pseudomonadati</taxon>
        <taxon>Pseudomonadota</taxon>
        <taxon>Alphaproteobacteria</taxon>
        <taxon>Hyphomicrobiales</taxon>
        <taxon>Nitrobacteraceae</taxon>
        <taxon>Rhodopseudomonas</taxon>
    </lineage>
</organism>
<evidence type="ECO:0000256" key="3">
    <source>
        <dbReference type="ARBA" id="ARBA00023143"/>
    </source>
</evidence>
<feature type="domain" description="Flagellar hook protein FlgE/F/G-like D1" evidence="6">
    <location>
        <begin position="84"/>
        <end position="136"/>
    </location>
</feature>
<dbReference type="InterPro" id="IPR053967">
    <property type="entry name" value="LlgE_F_G-like_D1"/>
</dbReference>
<feature type="domain" description="Flagellar basal-body/hook protein C-terminal" evidence="5">
    <location>
        <begin position="572"/>
        <end position="613"/>
    </location>
</feature>
<dbReference type="SUPFAM" id="SSF117143">
    <property type="entry name" value="Flagellar hook protein flgE"/>
    <property type="match status" value="1"/>
</dbReference>
<dbReference type="GO" id="GO:0005829">
    <property type="term" value="C:cytosol"/>
    <property type="evidence" value="ECO:0007669"/>
    <property type="project" value="TreeGrafter"/>
</dbReference>
<evidence type="ECO:0000256" key="4">
    <source>
        <dbReference type="RuleBase" id="RU362116"/>
    </source>
</evidence>
<gene>
    <name evidence="7" type="ORF">DNX69_24655</name>
</gene>
<dbReference type="GO" id="GO:0071978">
    <property type="term" value="P:bacterial-type flagellum-dependent swarming motility"/>
    <property type="evidence" value="ECO:0007669"/>
    <property type="project" value="TreeGrafter"/>
</dbReference>
<keyword evidence="7" id="KW-0969">Cilium</keyword>
<keyword evidence="7" id="KW-0282">Flagellum</keyword>
<keyword evidence="7" id="KW-0966">Cell projection</keyword>
<dbReference type="InterPro" id="IPR037925">
    <property type="entry name" value="FlgE/F/G-like"/>
</dbReference>
<sequence length="616" mass="63008">MGIFGALTTSVAGLRANSYALENISGNIANSQTTAFKRIDTSFLDLIPQTGNNAQLAGSVNAESRSTNTLTGSVQSAAVGTYMAINGDGFFVVQKPASFTDNNPIFGGVNNFTRRGDFSLDKNGYLVNGAGYYLQGVPIDPTTGNPSGSVPQILKFQNDFLPSQKTTKVDYRANLANYPLTSKANKSVLGSELLRPADFVSNPLPLGTPAAPYTNTSILGSARTNFQTPAVPITGATLLKSATGTDSLQAGFTGSDTITVKTTTGGVTTNKTVAFYDSSAGGSAGSAPDTAYVDLNGGSVSTLLTAIDSLTGTAAPNLSSVASGVVTINSGLANDIQLSSSSSAAWNALGFTGTMTALRGGGGTAGTGVVIGSDNQAFLDESVAGGALTAYDGSGAPVSLQFRWAKVASSTVGGTDTWNLFYQTNPNATGSDVGWVNVGTNFTFSPNGQMQPVVGQVTLPGVTVSGVSLGNLTMSFGTGGLTQFSDSNGNVQVNQLQQDGYAAGQLVSVSVSNEGRVVGAYSNGRNIDLAQVSVATFNGANFLKRIDGGAFEITNESGQPVYGKGGNISGASLESSNTDIADEFTKLIVTQQAYSANTKVITTANTMVQDLLNVMR</sequence>